<dbReference type="GO" id="GO:0030313">
    <property type="term" value="C:cell envelope"/>
    <property type="evidence" value="ECO:0007669"/>
    <property type="project" value="UniProtKB-SubCell"/>
</dbReference>
<evidence type="ECO:0000256" key="2">
    <source>
        <dbReference type="ARBA" id="ARBA00007639"/>
    </source>
</evidence>
<evidence type="ECO:0000313" key="6">
    <source>
        <dbReference type="EMBL" id="HGI29831.1"/>
    </source>
</evidence>
<comment type="similarity">
    <text evidence="2">Belongs to the bacterial solute-binding protein 2 family.</text>
</comment>
<dbReference type="CDD" id="cd01536">
    <property type="entry name" value="PBP1_ABC_sugar_binding-like"/>
    <property type="match status" value="1"/>
</dbReference>
<evidence type="ECO:0000256" key="4">
    <source>
        <dbReference type="SAM" id="SignalP"/>
    </source>
</evidence>
<dbReference type="AlphaFoldDB" id="A0A7V4DD56"/>
<organism evidence="6">
    <name type="scientific">Candidatus Caldatribacterium californiense</name>
    <dbReference type="NCBI Taxonomy" id="1454726"/>
    <lineage>
        <taxon>Bacteria</taxon>
        <taxon>Pseudomonadati</taxon>
        <taxon>Atribacterota</taxon>
        <taxon>Atribacteria</taxon>
        <taxon>Atribacterales</taxon>
        <taxon>Candidatus Caldatribacteriaceae</taxon>
        <taxon>Candidatus Caldatribacterium</taxon>
    </lineage>
</organism>
<proteinExistence type="inferred from homology"/>
<sequence length="334" mass="37174">MRKLVLLGIAVCFVVMALGVAAFAEEKKEIHIGVTVPGLFSPAFVEMKRQGELKAQELGVKVTVVSAENDIDRQFEQVRDFIAAGVDGIVITTIDSHGIVKAVEEANKAGVPVITVDRKSFGGEVFYHEETDNFNAGRLCAVYVAHLFKDNPGPIEIFIERLDPSVDSVEDRFQGFMFEVSQWPNLKVVAAPNLGMDVGKAFDATINAFQANPNIKVIFLPGEPWLSGTVSALKQLGKWFPRTDPNHIVMVGVDGDQFAVENMIEGYYDFSAVQAIDKFVADAIEVFVQYFREGKKPPVKERYVPVLGLCPENFDFIKDRVWGYRVYMEQKGKQ</sequence>
<dbReference type="InterPro" id="IPR028082">
    <property type="entry name" value="Peripla_BP_I"/>
</dbReference>
<name>A0A7V4DD56_9BACT</name>
<dbReference type="GO" id="GO:0030246">
    <property type="term" value="F:carbohydrate binding"/>
    <property type="evidence" value="ECO:0007669"/>
    <property type="project" value="UniProtKB-ARBA"/>
</dbReference>
<dbReference type="EMBL" id="DTFV01000012">
    <property type="protein sequence ID" value="HGI29831.1"/>
    <property type="molecule type" value="Genomic_DNA"/>
</dbReference>
<feature type="signal peptide" evidence="4">
    <location>
        <begin position="1"/>
        <end position="24"/>
    </location>
</feature>
<dbReference type="PANTHER" id="PTHR46847">
    <property type="entry name" value="D-ALLOSE-BINDING PERIPLASMIC PROTEIN-RELATED"/>
    <property type="match status" value="1"/>
</dbReference>
<dbReference type="Pfam" id="PF13407">
    <property type="entry name" value="Peripla_BP_4"/>
    <property type="match status" value="1"/>
</dbReference>
<feature type="domain" description="Periplasmic binding protein" evidence="5">
    <location>
        <begin position="32"/>
        <end position="295"/>
    </location>
</feature>
<protein>
    <submittedName>
        <fullName evidence="6">Sugar ABC transporter substrate-binding protein</fullName>
    </submittedName>
</protein>
<feature type="chain" id="PRO_5030901982" evidence="4">
    <location>
        <begin position="25"/>
        <end position="334"/>
    </location>
</feature>
<reference evidence="6" key="1">
    <citation type="journal article" date="2020" name="mSystems">
        <title>Genome- and Community-Level Interaction Insights into Carbon Utilization and Element Cycling Functions of Hydrothermarchaeota in Hydrothermal Sediment.</title>
        <authorList>
            <person name="Zhou Z."/>
            <person name="Liu Y."/>
            <person name="Xu W."/>
            <person name="Pan J."/>
            <person name="Luo Z.H."/>
            <person name="Li M."/>
        </authorList>
    </citation>
    <scope>NUCLEOTIDE SEQUENCE [LARGE SCALE GENOMIC DNA]</scope>
    <source>
        <strain evidence="6">SpSt-747</strain>
    </source>
</reference>
<keyword evidence="3 4" id="KW-0732">Signal</keyword>
<dbReference type="PANTHER" id="PTHR46847:SF1">
    <property type="entry name" value="D-ALLOSE-BINDING PERIPLASMIC PROTEIN-RELATED"/>
    <property type="match status" value="1"/>
</dbReference>
<evidence type="ECO:0000259" key="5">
    <source>
        <dbReference type="Pfam" id="PF13407"/>
    </source>
</evidence>
<dbReference type="SUPFAM" id="SSF53822">
    <property type="entry name" value="Periplasmic binding protein-like I"/>
    <property type="match status" value="1"/>
</dbReference>
<comment type="caution">
    <text evidence="6">The sequence shown here is derived from an EMBL/GenBank/DDBJ whole genome shotgun (WGS) entry which is preliminary data.</text>
</comment>
<gene>
    <name evidence="6" type="ORF">ENV30_00725</name>
</gene>
<dbReference type="InterPro" id="IPR025997">
    <property type="entry name" value="SBP_2_dom"/>
</dbReference>
<evidence type="ECO:0000256" key="1">
    <source>
        <dbReference type="ARBA" id="ARBA00004196"/>
    </source>
</evidence>
<dbReference type="Gene3D" id="3.40.50.2300">
    <property type="match status" value="2"/>
</dbReference>
<evidence type="ECO:0000256" key="3">
    <source>
        <dbReference type="ARBA" id="ARBA00022729"/>
    </source>
</evidence>
<accession>A0A7V4DD56</accession>
<comment type="subcellular location">
    <subcellularLocation>
        <location evidence="1">Cell envelope</location>
    </subcellularLocation>
</comment>